<reference evidence="3" key="2">
    <citation type="journal article" date="2018" name="Genome Announc.">
        <title>Draft Genome Sequence of Rhodococcus opacus Strain 04-OD7, Which Can Mobilize Phosphate.</title>
        <authorList>
            <person name="Zheng B.X."/>
            <person name="Zhang H.K."/>
            <person name="Ding K."/>
        </authorList>
    </citation>
    <scope>NUCLEOTIDE SEQUENCE</scope>
    <source>
        <strain evidence="3">04-OD7</strain>
    </source>
</reference>
<dbReference type="InterPro" id="IPR010359">
    <property type="entry name" value="IrrE_HExxH"/>
</dbReference>
<evidence type="ECO:0000313" key="5">
    <source>
        <dbReference type="Proteomes" id="UP000239290"/>
    </source>
</evidence>
<evidence type="ECO:0000259" key="1">
    <source>
        <dbReference type="Pfam" id="PF06114"/>
    </source>
</evidence>
<name>A0A076EI73_RHOOP</name>
<reference evidence="2 4" key="1">
    <citation type="submission" date="2014-07" db="EMBL/GenBank/DDBJ databases">
        <title>Genome Sequence of Rhodococcus opacus Strain R7, a Biodegrader of Mono- and Polycyclic Aromatic Hydrocarbons.</title>
        <authorList>
            <person name="Di Gennaro P."/>
            <person name="Zampolli J."/>
            <person name="Presti I."/>
            <person name="Cappelletti M."/>
            <person name="D'Ursi P."/>
            <person name="Orro A."/>
            <person name="Mezzelani A."/>
            <person name="Milanesi L."/>
        </authorList>
    </citation>
    <scope>NUCLEOTIDE SEQUENCE [LARGE SCALE GENOMIC DNA]</scope>
    <source>
        <strain evidence="2 4">R7</strain>
    </source>
</reference>
<evidence type="ECO:0000313" key="3">
    <source>
        <dbReference type="EMBL" id="PQP26140.1"/>
    </source>
</evidence>
<dbReference type="RefSeq" id="WP_011597782.1">
    <property type="nucleotide sequence ID" value="NZ_CP008947.1"/>
</dbReference>
<evidence type="ECO:0000313" key="4">
    <source>
        <dbReference type="Proteomes" id="UP000028488"/>
    </source>
</evidence>
<dbReference type="Proteomes" id="UP000239290">
    <property type="component" value="Unassembled WGS sequence"/>
</dbReference>
<dbReference type="eggNOG" id="ENOG5031DUM">
    <property type="taxonomic scope" value="Bacteria"/>
</dbReference>
<protein>
    <submittedName>
        <fullName evidence="3">ImmA/IrrE family metallo-endopeptidase</fullName>
    </submittedName>
</protein>
<feature type="domain" description="IrrE N-terminal-like" evidence="1">
    <location>
        <begin position="49"/>
        <end position="144"/>
    </location>
</feature>
<evidence type="ECO:0000313" key="2">
    <source>
        <dbReference type="EMBL" id="AII05421.1"/>
    </source>
</evidence>
<gene>
    <name evidence="3" type="ORF">C5613_04720</name>
    <name evidence="2" type="ORF">EP51_12630</name>
</gene>
<dbReference type="Pfam" id="PF06114">
    <property type="entry name" value="Peptidase_M78"/>
    <property type="match status" value="1"/>
</dbReference>
<dbReference type="EMBL" id="CP008947">
    <property type="protein sequence ID" value="AII05421.1"/>
    <property type="molecule type" value="Genomic_DNA"/>
</dbReference>
<dbReference type="AlphaFoldDB" id="A0A076EI73"/>
<sequence>MGANRSHRRVAAAVDAVCDAAARAEAVSLRHVVDAVARERQRPIELDFTKPMAPGVCGQRRAYPDRDVIVLAPGLPDLDRTLAHELGHIVFRHEGAEIVAATLEAGDDLIAYMLSQRSRRRGDEQPSDEVAEWEAETFASMLLIRLNTMQGRGTPVSVLRYDEAIG</sequence>
<dbReference type="EMBL" id="PUIO01000004">
    <property type="protein sequence ID" value="PQP26140.1"/>
    <property type="molecule type" value="Genomic_DNA"/>
</dbReference>
<proteinExistence type="predicted"/>
<organism evidence="2 4">
    <name type="scientific">Rhodococcus opacus</name>
    <name type="common">Nocardia opaca</name>
    <dbReference type="NCBI Taxonomy" id="37919"/>
    <lineage>
        <taxon>Bacteria</taxon>
        <taxon>Bacillati</taxon>
        <taxon>Actinomycetota</taxon>
        <taxon>Actinomycetes</taxon>
        <taxon>Mycobacteriales</taxon>
        <taxon>Nocardiaceae</taxon>
        <taxon>Rhodococcus</taxon>
    </lineage>
</organism>
<reference evidence="5" key="3">
    <citation type="submission" date="2018-02" db="EMBL/GenBank/DDBJ databases">
        <title>Draft genome sequencing of Rhodococcus opacus KU647198.</title>
        <authorList>
            <person name="Zheng B.-X."/>
        </authorList>
    </citation>
    <scope>NUCLEOTIDE SEQUENCE [LARGE SCALE GENOMIC DNA]</scope>
    <source>
        <strain evidence="5">04-OD7</strain>
    </source>
</reference>
<accession>A0A076EI73</accession>
<reference evidence="3" key="4">
    <citation type="submission" date="2018-02" db="EMBL/GenBank/DDBJ databases">
        <authorList>
            <person name="Cohen D.B."/>
            <person name="Kent A.D."/>
        </authorList>
    </citation>
    <scope>NUCLEOTIDE SEQUENCE</scope>
    <source>
        <strain evidence="3">04-OD7</strain>
    </source>
</reference>
<dbReference type="Proteomes" id="UP000028488">
    <property type="component" value="Chromosome"/>
</dbReference>